<accession>A0ACC0JLB7</accession>
<proteinExistence type="predicted"/>
<dbReference type="EMBL" id="CM046111">
    <property type="protein sequence ID" value="KAI8424858.1"/>
    <property type="molecule type" value="Genomic_DNA"/>
</dbReference>
<reference evidence="1 2" key="1">
    <citation type="journal article" date="2022" name="Genome Biol. Evol.">
        <title>The Spruce Budworm Genome: Reconstructing the Evolutionary History of Antifreeze Proteins.</title>
        <authorList>
            <person name="Beliveau C."/>
            <person name="Gagne P."/>
            <person name="Picq S."/>
            <person name="Vernygora O."/>
            <person name="Keeling C.I."/>
            <person name="Pinkney K."/>
            <person name="Doucet D."/>
            <person name="Wen F."/>
            <person name="Johnston J.S."/>
            <person name="Maaroufi H."/>
            <person name="Boyle B."/>
            <person name="Laroche J."/>
            <person name="Dewar K."/>
            <person name="Juretic N."/>
            <person name="Blackburn G."/>
            <person name="Nisole A."/>
            <person name="Brunet B."/>
            <person name="Brandao M."/>
            <person name="Lumley L."/>
            <person name="Duan J."/>
            <person name="Quan G."/>
            <person name="Lucarotti C.J."/>
            <person name="Roe A.D."/>
            <person name="Sperling F.A.H."/>
            <person name="Levesque R.C."/>
            <person name="Cusson M."/>
        </authorList>
    </citation>
    <scope>NUCLEOTIDE SEQUENCE [LARGE SCALE GENOMIC DNA]</scope>
    <source>
        <strain evidence="1">Glfc:IPQL:Cfum</strain>
    </source>
</reference>
<gene>
    <name evidence="1" type="ORF">MSG28_006780</name>
</gene>
<keyword evidence="2" id="KW-1185">Reference proteome</keyword>
<evidence type="ECO:0000313" key="2">
    <source>
        <dbReference type="Proteomes" id="UP001064048"/>
    </source>
</evidence>
<dbReference type="Proteomes" id="UP001064048">
    <property type="component" value="Chromosome 11"/>
</dbReference>
<organism evidence="1 2">
    <name type="scientific">Choristoneura fumiferana</name>
    <name type="common">Spruce budworm moth</name>
    <name type="synonym">Archips fumiferana</name>
    <dbReference type="NCBI Taxonomy" id="7141"/>
    <lineage>
        <taxon>Eukaryota</taxon>
        <taxon>Metazoa</taxon>
        <taxon>Ecdysozoa</taxon>
        <taxon>Arthropoda</taxon>
        <taxon>Hexapoda</taxon>
        <taxon>Insecta</taxon>
        <taxon>Pterygota</taxon>
        <taxon>Neoptera</taxon>
        <taxon>Endopterygota</taxon>
        <taxon>Lepidoptera</taxon>
        <taxon>Glossata</taxon>
        <taxon>Ditrysia</taxon>
        <taxon>Tortricoidea</taxon>
        <taxon>Tortricidae</taxon>
        <taxon>Tortricinae</taxon>
        <taxon>Choristoneura</taxon>
    </lineage>
</organism>
<comment type="caution">
    <text evidence="1">The sequence shown here is derived from an EMBL/GenBank/DDBJ whole genome shotgun (WGS) entry which is preliminary data.</text>
</comment>
<protein>
    <submittedName>
        <fullName evidence="1">Uncharacterized protein</fullName>
    </submittedName>
</protein>
<name>A0ACC0JLB7_CHOFU</name>
<evidence type="ECO:0000313" key="1">
    <source>
        <dbReference type="EMBL" id="KAI8424858.1"/>
    </source>
</evidence>
<sequence length="182" mass="21532">MEAKLREYRALRRRRELIENAKDKIEQSKKKFVDFITPKFLKEMDNPKDDEVLLMENEESTPIHLPPTQIEEPVDVTSETSEVESLEPEKQESWRYFIIKWSIYTLIWLTLYIFFLKLQFGAVFFVFSVLIGIYLNTRTRPRRKGEVSAYSVFNENCVSIDGTLKAEQFEREIMFGAGGMRI</sequence>